<dbReference type="SUPFAM" id="SSF69065">
    <property type="entry name" value="RNase III domain-like"/>
    <property type="match status" value="2"/>
</dbReference>
<dbReference type="Gene3D" id="3.30.160.20">
    <property type="match status" value="1"/>
</dbReference>
<dbReference type="PANTHER" id="PTHR14950">
    <property type="entry name" value="DICER-RELATED"/>
    <property type="match status" value="1"/>
</dbReference>
<dbReference type="CDD" id="cd15903">
    <property type="entry name" value="Dicer_PBD"/>
    <property type="match status" value="1"/>
</dbReference>
<dbReference type="PROSITE" id="PS00517">
    <property type="entry name" value="RNASE_3_1"/>
    <property type="match status" value="1"/>
</dbReference>
<dbReference type="CDD" id="cd00593">
    <property type="entry name" value="RIBOc"/>
    <property type="match status" value="2"/>
</dbReference>
<dbReference type="Pfam" id="PF20932">
    <property type="entry name" value="Dicer_dsRBD"/>
    <property type="match status" value="1"/>
</dbReference>
<evidence type="ECO:0000256" key="6">
    <source>
        <dbReference type="ARBA" id="ARBA00022741"/>
    </source>
</evidence>
<dbReference type="InterPro" id="IPR036389">
    <property type="entry name" value="RNase_III_sf"/>
</dbReference>
<evidence type="ECO:0000256" key="12">
    <source>
        <dbReference type="ARBA" id="ARBA00022884"/>
    </source>
</evidence>
<feature type="domain" description="RNase III" evidence="19">
    <location>
        <begin position="1491"/>
        <end position="1650"/>
    </location>
</feature>
<evidence type="ECO:0000256" key="16">
    <source>
        <dbReference type="PROSITE-ProRule" id="PRU00657"/>
    </source>
</evidence>
<dbReference type="Gene3D" id="1.10.1520.10">
    <property type="entry name" value="Ribonuclease III domain"/>
    <property type="match status" value="2"/>
</dbReference>
<feature type="domain" description="RNase III" evidence="19">
    <location>
        <begin position="1262"/>
        <end position="1441"/>
    </location>
</feature>
<protein>
    <submittedName>
        <fullName evidence="25">Endoribonuclease Dicer isoform X1</fullName>
    </submittedName>
</protein>
<comment type="cofactor">
    <cofactor evidence="2">
        <name>Mg(2+)</name>
        <dbReference type="ChEBI" id="CHEBI:18420"/>
    </cofactor>
</comment>
<keyword evidence="5" id="KW-0677">Repeat</keyword>
<dbReference type="SMART" id="SM00535">
    <property type="entry name" value="RIBOc"/>
    <property type="match status" value="2"/>
</dbReference>
<evidence type="ECO:0000256" key="5">
    <source>
        <dbReference type="ARBA" id="ARBA00022737"/>
    </source>
</evidence>
<organism evidence="24 25">
    <name type="scientific">Bicyclus anynana</name>
    <name type="common">Squinting bush brown butterfly</name>
    <dbReference type="NCBI Taxonomy" id="110368"/>
    <lineage>
        <taxon>Eukaryota</taxon>
        <taxon>Metazoa</taxon>
        <taxon>Ecdysozoa</taxon>
        <taxon>Arthropoda</taxon>
        <taxon>Hexapoda</taxon>
        <taxon>Insecta</taxon>
        <taxon>Pterygota</taxon>
        <taxon>Neoptera</taxon>
        <taxon>Endopterygota</taxon>
        <taxon>Lepidoptera</taxon>
        <taxon>Glossata</taxon>
        <taxon>Ditrysia</taxon>
        <taxon>Papilionoidea</taxon>
        <taxon>Nymphalidae</taxon>
        <taxon>Satyrinae</taxon>
        <taxon>Satyrini</taxon>
        <taxon>Mycalesina</taxon>
        <taxon>Bicyclus</taxon>
    </lineage>
</organism>
<dbReference type="PROSITE" id="PS51327">
    <property type="entry name" value="DICER_DSRBF"/>
    <property type="match status" value="1"/>
</dbReference>
<dbReference type="PROSITE" id="PS50142">
    <property type="entry name" value="RNASE_3_2"/>
    <property type="match status" value="2"/>
</dbReference>
<dbReference type="Pfam" id="PF04851">
    <property type="entry name" value="ResIII"/>
    <property type="match status" value="1"/>
</dbReference>
<keyword evidence="6" id="KW-0547">Nucleotide-binding</keyword>
<evidence type="ECO:0000259" key="19">
    <source>
        <dbReference type="PROSITE" id="PS50142"/>
    </source>
</evidence>
<evidence type="ECO:0000256" key="1">
    <source>
        <dbReference type="ARBA" id="ARBA00001936"/>
    </source>
</evidence>
<keyword evidence="13" id="KW-0943">RNA-mediated gene silencing</keyword>
<evidence type="ECO:0000256" key="3">
    <source>
        <dbReference type="ARBA" id="ARBA00022722"/>
    </source>
</evidence>
<dbReference type="HAMAP" id="MF_00104">
    <property type="entry name" value="RNase_III"/>
    <property type="match status" value="1"/>
</dbReference>
<dbReference type="PROSITE" id="PS51192">
    <property type="entry name" value="HELICASE_ATP_BIND_1"/>
    <property type="match status" value="1"/>
</dbReference>
<feature type="domain" description="Dicer dsRNA-binding fold" evidence="23">
    <location>
        <begin position="639"/>
        <end position="736"/>
    </location>
</feature>
<keyword evidence="4" id="KW-0479">Metal-binding</keyword>
<dbReference type="PANTHER" id="PTHR14950:SF36">
    <property type="entry name" value="ENDORIBONUCLEASE DCR-2"/>
    <property type="match status" value="1"/>
</dbReference>
<evidence type="ECO:0000259" key="21">
    <source>
        <dbReference type="PROSITE" id="PS51192"/>
    </source>
</evidence>
<keyword evidence="10" id="KW-0067">ATP-binding</keyword>
<keyword evidence="9" id="KW-0347">Helicase</keyword>
<evidence type="ECO:0000256" key="13">
    <source>
        <dbReference type="ARBA" id="ARBA00023158"/>
    </source>
</evidence>
<dbReference type="Gene3D" id="2.170.260.10">
    <property type="entry name" value="paz domain"/>
    <property type="match status" value="1"/>
</dbReference>
<dbReference type="SUPFAM" id="SSF54768">
    <property type="entry name" value="dsRNA-binding domain-like"/>
    <property type="match status" value="1"/>
</dbReference>
<evidence type="ECO:0000256" key="8">
    <source>
        <dbReference type="ARBA" id="ARBA00022801"/>
    </source>
</evidence>
<dbReference type="RefSeq" id="XP_052740939.1">
    <property type="nucleotide sequence ID" value="XM_052884979.1"/>
</dbReference>
<dbReference type="SUPFAM" id="SSF52540">
    <property type="entry name" value="P-loop containing nucleoside triphosphate hydrolases"/>
    <property type="match status" value="1"/>
</dbReference>
<keyword evidence="3" id="KW-0540">Nuclease</keyword>
<keyword evidence="14" id="KW-0464">Manganese</keyword>
<proteinExistence type="inferred from homology"/>
<evidence type="ECO:0000256" key="10">
    <source>
        <dbReference type="ARBA" id="ARBA00022840"/>
    </source>
</evidence>
<evidence type="ECO:0000256" key="15">
    <source>
        <dbReference type="ARBA" id="ARBA00035116"/>
    </source>
</evidence>
<evidence type="ECO:0000259" key="20">
    <source>
        <dbReference type="PROSITE" id="PS50821"/>
    </source>
</evidence>
<feature type="domain" description="Helicase ATP-binding" evidence="21">
    <location>
        <begin position="71"/>
        <end position="250"/>
    </location>
</feature>
<evidence type="ECO:0000259" key="23">
    <source>
        <dbReference type="PROSITE" id="PS51327"/>
    </source>
</evidence>
<sequence>MERRPRVPGGWHLDGGRSPTPPGAMAETASWCVVLPSRAGAYRTWLFRSHSKMEPYGSDVIITPRLYQTELEEIAVRKNTIIHLPTGSGKTYIAIRLIKRLRDALQKPWGEGGKRCFFLVNTVPLVIQQKKMVEYMCPVDGVAGFSSENRVDLWDKSKWDIELSKHQVIVATSQILCDMLTHQYISLSDINLIIFDECHHAVEDHPMRLIMKHFENCPKQEQPRILGLTATLLNGNVKLNKVEEILRELETTFQATIATANDMGEVAPHSTNPKEILQHYRNPALNSATQEAIALLKELQCIIISVKLPHSVANPNIRLKPGQRDITEKDGKKIIKEVKNMIESMILTINEMGAYGGAIGILAYVIAFERRKRWAQSEQDELLFNVAITHSTEARVVLLQSMAKETGYERIVKHSSERILQLLNILKEYSPGYVAQAGALMKINYNKSALSGLILTKQRFTAKVLYNLLKDVKEVNPIDFGFLKHDFIVGFNINPFTNTREQYFTKKLNQQALLKFRNGNLNCLISTSVLEEGVDIPQCLLVVRYDIPLEYRSYMQSKGRARSKESSYVVLVDREIEAKFRSQYIEFQKIEEYVHKLLHGNPHDRDAPTEEDVQAGLYNDDDVPPYCTESGIQLSGTDAIRLLFRYCSRLPHDQFTNITPMWVQEKIKEKNMIELYRLITIYMPLQCPVKEPIQGLPYVNLKTAKRSAALNVCKRLHEVGELDEVTLLPRQYGKIDFNQEDVKVCFLNWKDEDEHVGTDVPKPGFKKRMRKHPKVYPKCLDGPTKGWQNDNVLYLHVIRLSVAFKEPTDSRERVLYNLLRQKEGYGFVTNQPLPILCSFPIFLTVGEVKTSLEVNYAKIVITSDHFELIKRFHFFVFDQVLEVAKKFLMFDGAVDNLYVVPLKVVEDGYDIDWSFMGGHPEIEPVTEPAVSDRESLVVSNETYLNAVVTPWYRGSILPDRYIVSAILEYKTPQSRFESASFETFEDYYSSKHNLQIYGPKDQPLLEVRSINSRMNCLLPRAATINALTDKQRKLVSHAQGDDSPRRFDEIFVPEFCIKDEYPGVLWYKAILLPSIVHRLSMLLSAEELRDQIAKDTIKGYKPLVKGEEWLPIEIDLHMAVKSLLSNIEEPTAVNSIDRINNPIDAAPRTPNIMSVKESVYQLQKKKLTKEYPWDERNEPIDIDRTLSTVTVMDIECFDAFVTAPLHAEVATSPSRVLSPPRVVPGSAAILPPPVKYDDKIAILSKTPTTRGPELRDIVAALTTINSHDTFNLERAETLGDSFLKFAATLYLFHKFPALDEGQLTNIKGRLIGNRNLYYAGERAQLGGRMKVEQFSPRRDFVVPGFAAPPQVADFIEERCIRPTFLIGMQFPTEDALSGELSDEGWDHIRQRFEDWENRAETEPYGQAQNSMQCYIRHQAVSDKSVADSVEALIGTYLCSGGIASAVSFLEWMRILPPKDNFMGYLNRKVETVITQGKNTVTEVDWLLNQCRGDIENILNYKFKDPALLLEALSHASYIRNRYTRSYERLEFLGDAILDFLITSHIYENSPKLKPGELTDLRSSLVNNVTFASYVVKLGLHKFLCTQMNASLENAIKTFVEHQEERGHEIVEDVLYLIDEEDCRIAQYIDVPKTLSDIFESIAGAIYLDTGGDLQTVWSVVYRIMYKEINAFTLNIPKQPVRVLMETIHACPSFGETKQTTSGIPKIMIPVTFTKQGIQHTAFGVGTNKSQAKRAAAKLALKILAV</sequence>
<dbReference type="Gene3D" id="3.40.50.300">
    <property type="entry name" value="P-loop containing nucleotide triphosphate hydrolases"/>
    <property type="match status" value="2"/>
</dbReference>
<keyword evidence="8" id="KW-0378">Hydrolase</keyword>
<evidence type="ECO:0000256" key="17">
    <source>
        <dbReference type="SAM" id="MobiDB-lite"/>
    </source>
</evidence>
<evidence type="ECO:0000259" key="18">
    <source>
        <dbReference type="PROSITE" id="PS50137"/>
    </source>
</evidence>
<dbReference type="Pfam" id="PF03368">
    <property type="entry name" value="Dicer_dimer"/>
    <property type="match status" value="1"/>
</dbReference>
<evidence type="ECO:0000313" key="24">
    <source>
        <dbReference type="Proteomes" id="UP001652582"/>
    </source>
</evidence>
<accession>A0ABM3LPC4</accession>
<dbReference type="InterPro" id="IPR006935">
    <property type="entry name" value="Helicase/UvrB_N"/>
</dbReference>
<reference evidence="25" key="1">
    <citation type="submission" date="2025-08" db="UniProtKB">
        <authorList>
            <consortium name="RefSeq"/>
        </authorList>
    </citation>
    <scope>IDENTIFICATION</scope>
</reference>
<evidence type="ECO:0000313" key="25">
    <source>
        <dbReference type="RefSeq" id="XP_052740939.1"/>
    </source>
</evidence>
<evidence type="ECO:0000256" key="11">
    <source>
        <dbReference type="ARBA" id="ARBA00022842"/>
    </source>
</evidence>
<name>A0ABM3LPC4_BICAN</name>
<dbReference type="SMART" id="SM00949">
    <property type="entry name" value="PAZ"/>
    <property type="match status" value="1"/>
</dbReference>
<dbReference type="PROSITE" id="PS50137">
    <property type="entry name" value="DS_RBD"/>
    <property type="match status" value="1"/>
</dbReference>
<dbReference type="InterPro" id="IPR005034">
    <property type="entry name" value="Dicer_dimerisation"/>
</dbReference>
<keyword evidence="7" id="KW-0255">Endonuclease</keyword>
<dbReference type="InterPro" id="IPR011907">
    <property type="entry name" value="RNase_III"/>
</dbReference>
<dbReference type="InterPro" id="IPR048512">
    <property type="entry name" value="Dicer_platform"/>
</dbReference>
<comment type="cofactor">
    <cofactor evidence="1">
        <name>Mn(2+)</name>
        <dbReference type="ChEBI" id="CHEBI:29035"/>
    </cofactor>
</comment>
<dbReference type="InterPro" id="IPR048513">
    <property type="entry name" value="Dicer_PBD"/>
</dbReference>
<dbReference type="PROSITE" id="PS50821">
    <property type="entry name" value="PAZ"/>
    <property type="match status" value="1"/>
</dbReference>
<feature type="region of interest" description="Disordered" evidence="17">
    <location>
        <begin position="1"/>
        <end position="24"/>
    </location>
</feature>
<dbReference type="CDD" id="cd18034">
    <property type="entry name" value="DEXHc_dicer"/>
    <property type="match status" value="1"/>
</dbReference>
<dbReference type="Pfam" id="PF20931">
    <property type="entry name" value="Dicer_platform"/>
    <property type="match status" value="1"/>
</dbReference>
<comment type="similarity">
    <text evidence="15 16">Belongs to the helicase family. Dicer subfamily.</text>
</comment>
<keyword evidence="12 16" id="KW-0694">RNA-binding</keyword>
<evidence type="ECO:0000256" key="14">
    <source>
        <dbReference type="ARBA" id="ARBA00023211"/>
    </source>
</evidence>
<keyword evidence="11" id="KW-0460">Magnesium</keyword>
<dbReference type="InterPro" id="IPR027417">
    <property type="entry name" value="P-loop_NTPase"/>
</dbReference>
<dbReference type="SMART" id="SM00490">
    <property type="entry name" value="HELICc"/>
    <property type="match status" value="1"/>
</dbReference>
<feature type="domain" description="DRBM" evidence="18">
    <location>
        <begin position="1723"/>
        <end position="1745"/>
    </location>
</feature>
<gene>
    <name evidence="25" type="primary">LOC112046233</name>
</gene>
<feature type="domain" description="PAZ" evidence="20">
    <location>
        <begin position="924"/>
        <end position="1026"/>
    </location>
</feature>
<evidence type="ECO:0000256" key="7">
    <source>
        <dbReference type="ARBA" id="ARBA00022759"/>
    </source>
</evidence>
<evidence type="ECO:0000259" key="22">
    <source>
        <dbReference type="PROSITE" id="PS51194"/>
    </source>
</evidence>
<dbReference type="InterPro" id="IPR014001">
    <property type="entry name" value="Helicase_ATP-bd"/>
</dbReference>
<dbReference type="Pfam" id="PF00271">
    <property type="entry name" value="Helicase_C"/>
    <property type="match status" value="1"/>
</dbReference>
<dbReference type="InterPro" id="IPR001650">
    <property type="entry name" value="Helicase_C-like"/>
</dbReference>
<dbReference type="SMART" id="SM00487">
    <property type="entry name" value="DEXDc"/>
    <property type="match status" value="1"/>
</dbReference>
<dbReference type="Pfam" id="PF00636">
    <property type="entry name" value="Ribonuclease_3"/>
    <property type="match status" value="2"/>
</dbReference>
<dbReference type="InterPro" id="IPR003100">
    <property type="entry name" value="PAZ_dom"/>
</dbReference>
<dbReference type="InterPro" id="IPR044441">
    <property type="entry name" value="DICER_DSRM"/>
</dbReference>
<dbReference type="Gene3D" id="3.30.160.380">
    <property type="entry name" value="Dicer dimerisation domain"/>
    <property type="match status" value="1"/>
</dbReference>
<dbReference type="InterPro" id="IPR014720">
    <property type="entry name" value="dsRBD_dom"/>
</dbReference>
<dbReference type="GeneID" id="112046233"/>
<dbReference type="InterPro" id="IPR038248">
    <property type="entry name" value="Dicer_dimer_sf"/>
</dbReference>
<evidence type="ECO:0000256" key="9">
    <source>
        <dbReference type="ARBA" id="ARBA00022806"/>
    </source>
</evidence>
<dbReference type="PROSITE" id="PS51194">
    <property type="entry name" value="HELICASE_CTER"/>
    <property type="match status" value="1"/>
</dbReference>
<dbReference type="Proteomes" id="UP001652582">
    <property type="component" value="Chromosome 13"/>
</dbReference>
<feature type="domain" description="Helicase C-terminal" evidence="22">
    <location>
        <begin position="442"/>
        <end position="598"/>
    </location>
</feature>
<keyword evidence="24" id="KW-1185">Reference proteome</keyword>
<dbReference type="Pfam" id="PF02170">
    <property type="entry name" value="PAZ"/>
    <property type="match status" value="1"/>
</dbReference>
<dbReference type="InterPro" id="IPR000999">
    <property type="entry name" value="RNase_III_dom"/>
</dbReference>
<evidence type="ECO:0000256" key="4">
    <source>
        <dbReference type="ARBA" id="ARBA00022723"/>
    </source>
</evidence>
<evidence type="ECO:0000256" key="2">
    <source>
        <dbReference type="ARBA" id="ARBA00001946"/>
    </source>
</evidence>